<proteinExistence type="predicted"/>
<evidence type="ECO:0000256" key="2">
    <source>
        <dbReference type="ARBA" id="ARBA00023125"/>
    </source>
</evidence>
<dbReference type="Proteomes" id="UP000186720">
    <property type="component" value="Unassembled WGS sequence"/>
</dbReference>
<evidence type="ECO:0000259" key="4">
    <source>
        <dbReference type="PROSITE" id="PS01124"/>
    </source>
</evidence>
<keyword evidence="2" id="KW-0238">DNA-binding</keyword>
<feature type="domain" description="HTH araC/xylS-type" evidence="4">
    <location>
        <begin position="187"/>
        <end position="285"/>
    </location>
</feature>
<dbReference type="SUPFAM" id="SSF46689">
    <property type="entry name" value="Homeodomain-like"/>
    <property type="match status" value="1"/>
</dbReference>
<keyword evidence="6" id="KW-1185">Reference proteome</keyword>
<dbReference type="Gene3D" id="1.10.10.60">
    <property type="entry name" value="Homeodomain-like"/>
    <property type="match status" value="1"/>
</dbReference>
<evidence type="ECO:0000313" key="6">
    <source>
        <dbReference type="Proteomes" id="UP000186720"/>
    </source>
</evidence>
<evidence type="ECO:0000256" key="1">
    <source>
        <dbReference type="ARBA" id="ARBA00023015"/>
    </source>
</evidence>
<gene>
    <name evidence="5" type="ORF">RG47T_1461</name>
</gene>
<dbReference type="InterPro" id="IPR009057">
    <property type="entry name" value="Homeodomain-like_sf"/>
</dbReference>
<keyword evidence="1" id="KW-0805">Transcription regulation</keyword>
<accession>A0A1Q5ZW62</accession>
<reference evidence="5 6" key="1">
    <citation type="submission" date="2016-11" db="EMBL/GenBank/DDBJ databases">
        <title>Whole Genome Sequencing of Mucilaginibacter polytrichastri RG4-7(T) isolated from the moss sample.</title>
        <authorList>
            <person name="Li Y."/>
        </authorList>
    </citation>
    <scope>NUCLEOTIDE SEQUENCE [LARGE SCALE GENOMIC DNA]</scope>
    <source>
        <strain evidence="5 6">RG4-7</strain>
    </source>
</reference>
<organism evidence="5 6">
    <name type="scientific">Mucilaginibacter polytrichastri</name>
    <dbReference type="NCBI Taxonomy" id="1302689"/>
    <lineage>
        <taxon>Bacteria</taxon>
        <taxon>Pseudomonadati</taxon>
        <taxon>Bacteroidota</taxon>
        <taxon>Sphingobacteriia</taxon>
        <taxon>Sphingobacteriales</taxon>
        <taxon>Sphingobacteriaceae</taxon>
        <taxon>Mucilaginibacter</taxon>
    </lineage>
</organism>
<dbReference type="Pfam" id="PF12833">
    <property type="entry name" value="HTH_18"/>
    <property type="match status" value="1"/>
</dbReference>
<sequence>MKHLQNFSGPTGKCLTSDNTFSLHTLQSVHNNKQVDSLNGLNNSFSIVWVIKGAGNYLKHTHNFNLDNNCLLFVKPGQFDNVQLDNAREGYIFSFCKSFLGIEDHDSESLLRSLSQMFTNQAISLNNEALAEMQDITRQIIKEYNDLNLYRTEMLRRYFKIFLIYLSRQFAEPQPAARQSRNIDLLQNFISLLEQNFRNQKMVADYADRLAVTPNYLNEVIKKITGYPAGYHIRQRVALEAKRKAASSDIGMKEVAYDLGFFDLAHFSKFFKNTTGTSFSDFKKNRFIIPSATLLAS</sequence>
<dbReference type="PANTHER" id="PTHR43280:SF32">
    <property type="entry name" value="TRANSCRIPTIONAL REGULATORY PROTEIN"/>
    <property type="match status" value="1"/>
</dbReference>
<dbReference type="SMART" id="SM00342">
    <property type="entry name" value="HTH_ARAC"/>
    <property type="match status" value="1"/>
</dbReference>
<name>A0A1Q5ZW62_9SPHI</name>
<evidence type="ECO:0000256" key="3">
    <source>
        <dbReference type="ARBA" id="ARBA00023163"/>
    </source>
</evidence>
<dbReference type="PROSITE" id="PS01124">
    <property type="entry name" value="HTH_ARAC_FAMILY_2"/>
    <property type="match status" value="1"/>
</dbReference>
<dbReference type="GO" id="GO:0003700">
    <property type="term" value="F:DNA-binding transcription factor activity"/>
    <property type="evidence" value="ECO:0007669"/>
    <property type="project" value="InterPro"/>
</dbReference>
<dbReference type="STRING" id="1302689.RG47T_1461"/>
<protein>
    <recommendedName>
        <fullName evidence="4">HTH araC/xylS-type domain-containing protein</fullName>
    </recommendedName>
</protein>
<dbReference type="GO" id="GO:0043565">
    <property type="term" value="F:sequence-specific DNA binding"/>
    <property type="evidence" value="ECO:0007669"/>
    <property type="project" value="InterPro"/>
</dbReference>
<evidence type="ECO:0000313" key="5">
    <source>
        <dbReference type="EMBL" id="OKS86014.1"/>
    </source>
</evidence>
<keyword evidence="3" id="KW-0804">Transcription</keyword>
<dbReference type="RefSeq" id="WP_074488767.1">
    <property type="nucleotide sequence ID" value="NZ_FPAM01000002.1"/>
</dbReference>
<dbReference type="AlphaFoldDB" id="A0A1Q5ZW62"/>
<dbReference type="InterPro" id="IPR018060">
    <property type="entry name" value="HTH_AraC"/>
</dbReference>
<dbReference type="EMBL" id="MPPL01000001">
    <property type="protein sequence ID" value="OKS86014.1"/>
    <property type="molecule type" value="Genomic_DNA"/>
</dbReference>
<dbReference type="PANTHER" id="PTHR43280">
    <property type="entry name" value="ARAC-FAMILY TRANSCRIPTIONAL REGULATOR"/>
    <property type="match status" value="1"/>
</dbReference>
<comment type="caution">
    <text evidence="5">The sequence shown here is derived from an EMBL/GenBank/DDBJ whole genome shotgun (WGS) entry which is preliminary data.</text>
</comment>